<organism evidence="6 7">
    <name type="scientific">Microterricola gilva</name>
    <dbReference type="NCBI Taxonomy" id="393267"/>
    <lineage>
        <taxon>Bacteria</taxon>
        <taxon>Bacillati</taxon>
        <taxon>Actinomycetota</taxon>
        <taxon>Actinomycetes</taxon>
        <taxon>Micrococcales</taxon>
        <taxon>Microbacteriaceae</taxon>
        <taxon>Microterricola</taxon>
    </lineage>
</organism>
<evidence type="ECO:0000313" key="6">
    <source>
        <dbReference type="EMBL" id="RZU65239.1"/>
    </source>
</evidence>
<dbReference type="GO" id="GO:0005737">
    <property type="term" value="C:cytoplasm"/>
    <property type="evidence" value="ECO:0007669"/>
    <property type="project" value="UniProtKB-ARBA"/>
</dbReference>
<proteinExistence type="predicted"/>
<comment type="caution">
    <text evidence="6">The sequence shown here is derived from an EMBL/GenBank/DDBJ whole genome shotgun (WGS) entry which is preliminary data.</text>
</comment>
<name>A0A4Q8AMS9_9MICO</name>
<evidence type="ECO:0000259" key="5">
    <source>
        <dbReference type="SMART" id="SM00704"/>
    </source>
</evidence>
<dbReference type="Proteomes" id="UP000291483">
    <property type="component" value="Unassembled WGS sequence"/>
</dbReference>
<evidence type="ECO:0000313" key="7">
    <source>
        <dbReference type="Proteomes" id="UP000291483"/>
    </source>
</evidence>
<sequence length="77" mass="8285">MTRPSEVSVTACPNGPLIVRGDVELRGEDGDVLPRTRKTVALCRCGASTIRPYCDGSHTLVGFRTERPPASPAVEFD</sequence>
<dbReference type="SMART" id="SM00704">
    <property type="entry name" value="ZnF_CDGSH"/>
    <property type="match status" value="1"/>
</dbReference>
<dbReference type="Pfam" id="PF09360">
    <property type="entry name" value="zf-CDGSH"/>
    <property type="match status" value="1"/>
</dbReference>
<feature type="domain" description="Iron-binding zinc finger CDGSH type" evidence="5">
    <location>
        <begin position="20"/>
        <end position="64"/>
    </location>
</feature>
<evidence type="ECO:0000256" key="2">
    <source>
        <dbReference type="ARBA" id="ARBA00022723"/>
    </source>
</evidence>
<dbReference type="AlphaFoldDB" id="A0A4Q8AMS9"/>
<dbReference type="GO" id="GO:0046872">
    <property type="term" value="F:metal ion binding"/>
    <property type="evidence" value="ECO:0007669"/>
    <property type="project" value="UniProtKB-KW"/>
</dbReference>
<keyword evidence="4" id="KW-0411">Iron-sulfur</keyword>
<dbReference type="EMBL" id="SHLC01000001">
    <property type="protein sequence ID" value="RZU65239.1"/>
    <property type="molecule type" value="Genomic_DNA"/>
</dbReference>
<evidence type="ECO:0000256" key="3">
    <source>
        <dbReference type="ARBA" id="ARBA00023004"/>
    </source>
</evidence>
<dbReference type="RefSeq" id="WP_130505622.1">
    <property type="nucleotide sequence ID" value="NZ_SHLC01000001.1"/>
</dbReference>
<accession>A0A4Q8AMS9</accession>
<dbReference type="GO" id="GO:0051537">
    <property type="term" value="F:2 iron, 2 sulfur cluster binding"/>
    <property type="evidence" value="ECO:0007669"/>
    <property type="project" value="UniProtKB-KW"/>
</dbReference>
<dbReference type="InterPro" id="IPR018967">
    <property type="entry name" value="FeS-contain_CDGSH-typ"/>
</dbReference>
<keyword evidence="3" id="KW-0408">Iron</keyword>
<keyword evidence="7" id="KW-1185">Reference proteome</keyword>
<evidence type="ECO:0000256" key="4">
    <source>
        <dbReference type="ARBA" id="ARBA00023014"/>
    </source>
</evidence>
<dbReference type="Gene3D" id="3.40.5.90">
    <property type="entry name" value="CDGSH iron-sulfur domain, mitoNEET-type"/>
    <property type="match status" value="1"/>
</dbReference>
<dbReference type="OrthoDB" id="9800162at2"/>
<keyword evidence="2" id="KW-0479">Metal-binding</keyword>
<gene>
    <name evidence="6" type="ORF">EV379_1564</name>
</gene>
<keyword evidence="1" id="KW-0001">2Fe-2S</keyword>
<evidence type="ECO:0000256" key="1">
    <source>
        <dbReference type="ARBA" id="ARBA00022714"/>
    </source>
</evidence>
<reference evidence="6 7" key="1">
    <citation type="submission" date="2019-02" db="EMBL/GenBank/DDBJ databases">
        <title>Sequencing the genomes of 1000 actinobacteria strains.</title>
        <authorList>
            <person name="Klenk H.-P."/>
        </authorList>
    </citation>
    <scope>NUCLEOTIDE SEQUENCE [LARGE SCALE GENOMIC DNA]</scope>
    <source>
        <strain evidence="6 7">DSM 18319</strain>
    </source>
</reference>
<dbReference type="InterPro" id="IPR042216">
    <property type="entry name" value="MitoNEET_CISD"/>
</dbReference>
<protein>
    <submittedName>
        <fullName evidence="6">CDGSH-type Zn-finger protein</fullName>
    </submittedName>
</protein>